<sequence>MAEPENITNQIASMMSRLAIFKQVGKIPPIAGIYRQSIRYGANDSYPKRRYSSSSSFKLQGYRMASNPPPNEMIYLPGILSANRQFGVFRKVIHTGLYSQFVAMEVPVNGEIGDEKHSVDQILLFTHGNGRAIVAGKEQDVKRGDVVIVPAGTQHQFLNVGSVPLEVVTIYSPAEHDPRTVHQTKEEGDAREEAGEDEAPEWSQRSKAENQKLGIVSMD</sequence>
<proteinExistence type="predicted"/>
<reference evidence="3 4" key="1">
    <citation type="submission" date="2024-07" db="EMBL/GenBank/DDBJ databases">
        <title>Section-level genome sequencing and comparative genomics of Aspergillus sections Usti and Cavernicolus.</title>
        <authorList>
            <consortium name="Lawrence Berkeley National Laboratory"/>
            <person name="Nybo J.L."/>
            <person name="Vesth T.C."/>
            <person name="Theobald S."/>
            <person name="Frisvad J.C."/>
            <person name="Larsen T.O."/>
            <person name="Kjaerboelling I."/>
            <person name="Rothschild-Mancinelli K."/>
            <person name="Lyhne E.K."/>
            <person name="Kogle M.E."/>
            <person name="Barry K."/>
            <person name="Clum A."/>
            <person name="Na H."/>
            <person name="Ledsgaard L."/>
            <person name="Lin J."/>
            <person name="Lipzen A."/>
            <person name="Kuo A."/>
            <person name="Riley R."/>
            <person name="Mondo S."/>
            <person name="Labutti K."/>
            <person name="Haridas S."/>
            <person name="Pangalinan J."/>
            <person name="Salamov A.A."/>
            <person name="Simmons B.A."/>
            <person name="Magnuson J.K."/>
            <person name="Chen J."/>
            <person name="Drula E."/>
            <person name="Henrissat B."/>
            <person name="Wiebenga A."/>
            <person name="Lubbers R.J."/>
            <person name="Gomes A.C."/>
            <person name="Macurrencykelacurrency M.R."/>
            <person name="Stajich J."/>
            <person name="Grigoriev I.V."/>
            <person name="Mortensen U.H."/>
            <person name="De Vries R.P."/>
            <person name="Baker S.E."/>
            <person name="Andersen M.R."/>
        </authorList>
    </citation>
    <scope>NUCLEOTIDE SEQUENCE [LARGE SCALE GENOMIC DNA]</scope>
    <source>
        <strain evidence="3 4">CBS 449.75</strain>
    </source>
</reference>
<feature type="compositionally biased region" description="Basic and acidic residues" evidence="1">
    <location>
        <begin position="174"/>
        <end position="193"/>
    </location>
</feature>
<dbReference type="InterPro" id="IPR013096">
    <property type="entry name" value="Cupin_2"/>
</dbReference>
<comment type="caution">
    <text evidence="3">The sequence shown here is derived from an EMBL/GenBank/DDBJ whole genome shotgun (WGS) entry which is preliminary data.</text>
</comment>
<dbReference type="Gene3D" id="2.60.120.10">
    <property type="entry name" value="Jelly Rolls"/>
    <property type="match status" value="1"/>
</dbReference>
<dbReference type="InterPro" id="IPR052538">
    <property type="entry name" value="Flavonoid_dioxygenase-like"/>
</dbReference>
<feature type="region of interest" description="Disordered" evidence="1">
    <location>
        <begin position="174"/>
        <end position="219"/>
    </location>
</feature>
<dbReference type="EMBL" id="JBFXLQ010000008">
    <property type="protein sequence ID" value="KAL2869663.1"/>
    <property type="molecule type" value="Genomic_DNA"/>
</dbReference>
<dbReference type="GeneID" id="98142366"/>
<dbReference type="PANTHER" id="PTHR43346">
    <property type="entry name" value="LIGAND BINDING DOMAIN PROTEIN, PUTATIVE (AFU_ORTHOLOGUE AFUA_6G14370)-RELATED"/>
    <property type="match status" value="1"/>
</dbReference>
<name>A0ABR4LYN9_9EURO</name>
<gene>
    <name evidence="3" type="ORF">BJX67DRAFT_319104</name>
</gene>
<feature type="domain" description="Cupin type-2" evidence="2">
    <location>
        <begin position="104"/>
        <end position="171"/>
    </location>
</feature>
<dbReference type="CDD" id="cd02223">
    <property type="entry name" value="cupin_Bh2720-like"/>
    <property type="match status" value="1"/>
</dbReference>
<dbReference type="Pfam" id="PF07883">
    <property type="entry name" value="Cupin_2"/>
    <property type="match status" value="1"/>
</dbReference>
<evidence type="ECO:0000313" key="4">
    <source>
        <dbReference type="Proteomes" id="UP001610432"/>
    </source>
</evidence>
<dbReference type="InterPro" id="IPR011051">
    <property type="entry name" value="RmlC_Cupin_sf"/>
</dbReference>
<dbReference type="SUPFAM" id="SSF51182">
    <property type="entry name" value="RmlC-like cupins"/>
    <property type="match status" value="1"/>
</dbReference>
<accession>A0ABR4LYN9</accession>
<dbReference type="Proteomes" id="UP001610432">
    <property type="component" value="Unassembled WGS sequence"/>
</dbReference>
<protein>
    <submittedName>
        <fullName evidence="3">RmlC-like cupin domain-containing protein</fullName>
    </submittedName>
</protein>
<dbReference type="PANTHER" id="PTHR43346:SF1">
    <property type="entry name" value="QUERCETIN 2,3-DIOXYGENASE-RELATED"/>
    <property type="match status" value="1"/>
</dbReference>
<keyword evidence="4" id="KW-1185">Reference proteome</keyword>
<evidence type="ECO:0000259" key="2">
    <source>
        <dbReference type="Pfam" id="PF07883"/>
    </source>
</evidence>
<dbReference type="RefSeq" id="XP_070888642.1">
    <property type="nucleotide sequence ID" value="XM_071027294.1"/>
</dbReference>
<evidence type="ECO:0000313" key="3">
    <source>
        <dbReference type="EMBL" id="KAL2869663.1"/>
    </source>
</evidence>
<organism evidence="3 4">
    <name type="scientific">Aspergillus lucknowensis</name>
    <dbReference type="NCBI Taxonomy" id="176173"/>
    <lineage>
        <taxon>Eukaryota</taxon>
        <taxon>Fungi</taxon>
        <taxon>Dikarya</taxon>
        <taxon>Ascomycota</taxon>
        <taxon>Pezizomycotina</taxon>
        <taxon>Eurotiomycetes</taxon>
        <taxon>Eurotiomycetidae</taxon>
        <taxon>Eurotiales</taxon>
        <taxon>Aspergillaceae</taxon>
        <taxon>Aspergillus</taxon>
        <taxon>Aspergillus subgen. Nidulantes</taxon>
    </lineage>
</organism>
<dbReference type="InterPro" id="IPR014710">
    <property type="entry name" value="RmlC-like_jellyroll"/>
</dbReference>
<evidence type="ECO:0000256" key="1">
    <source>
        <dbReference type="SAM" id="MobiDB-lite"/>
    </source>
</evidence>